<protein>
    <submittedName>
        <fullName evidence="1">Uncharacterized protein</fullName>
    </submittedName>
</protein>
<dbReference type="EMBL" id="UINC01119945">
    <property type="protein sequence ID" value="SVC94109.1"/>
    <property type="molecule type" value="Genomic_DNA"/>
</dbReference>
<reference evidence="1" key="1">
    <citation type="submission" date="2018-05" db="EMBL/GenBank/DDBJ databases">
        <authorList>
            <person name="Lanie J.A."/>
            <person name="Ng W.-L."/>
            <person name="Kazmierczak K.M."/>
            <person name="Andrzejewski T.M."/>
            <person name="Davidsen T.M."/>
            <person name="Wayne K.J."/>
            <person name="Tettelin H."/>
            <person name="Glass J.I."/>
            <person name="Rusch D."/>
            <person name="Podicherti R."/>
            <person name="Tsui H.-C.T."/>
            <person name="Winkler M.E."/>
        </authorList>
    </citation>
    <scope>NUCLEOTIDE SEQUENCE</scope>
</reference>
<gene>
    <name evidence="1" type="ORF">METZ01_LOCUS346963</name>
</gene>
<sequence length="38" mass="4722">VHQIQNENYDYSRVSNDNFHRAYVVYEHMENYKNSLLM</sequence>
<feature type="non-terminal residue" evidence="1">
    <location>
        <position position="1"/>
    </location>
</feature>
<organism evidence="1">
    <name type="scientific">marine metagenome</name>
    <dbReference type="NCBI Taxonomy" id="408172"/>
    <lineage>
        <taxon>unclassified sequences</taxon>
        <taxon>metagenomes</taxon>
        <taxon>ecological metagenomes</taxon>
    </lineage>
</organism>
<dbReference type="AlphaFoldDB" id="A0A382R8S5"/>
<proteinExistence type="predicted"/>
<evidence type="ECO:0000313" key="1">
    <source>
        <dbReference type="EMBL" id="SVC94109.1"/>
    </source>
</evidence>
<accession>A0A382R8S5</accession>
<name>A0A382R8S5_9ZZZZ</name>